<dbReference type="InterPro" id="IPR013785">
    <property type="entry name" value="Aldolase_TIM"/>
</dbReference>
<accession>A0AA37TKQ4</accession>
<sequence>MPSSPILQPVTIGDLELKNRVVMAPLTRSRSNNEGVPPDFAADYYGQRASAGLIIAEATNISPQGVGYAYTPGIWSDAQVESWSRIVRTVHANDGLIFLQLWHTGRISHPELQPGGALPVSASAIKPEGTAFTQDGMKPHVTPRALETDEIAGIVADYRRAAENAKRAGFDGVEIHSANNYLLEQFVRDSTNRRADRYGGTVENRLRFPLEVVQAVTEVWGGGRRVGIRISPATTQPGETPLDSDPHVTYGAYLDALSGFDLLYVHAIEGVTQQSRDVPDGIDFLDLRRRFKGAYIGNNDLTLDLAEKELAEGRADLFSFGRPYLANPDLVGRFASGAPLAEAPKAYWYGGGANGYSDWPGMNGPVPVRR</sequence>
<proteinExistence type="inferred from homology"/>
<dbReference type="Pfam" id="PF00724">
    <property type="entry name" value="Oxidored_FMN"/>
    <property type="match status" value="1"/>
</dbReference>
<evidence type="ECO:0000313" key="6">
    <source>
        <dbReference type="Proteomes" id="UP001157440"/>
    </source>
</evidence>
<evidence type="ECO:0000313" key="5">
    <source>
        <dbReference type="EMBL" id="GLS69783.1"/>
    </source>
</evidence>
<dbReference type="EMBL" id="BSPL01000011">
    <property type="protein sequence ID" value="GLS69783.1"/>
    <property type="molecule type" value="Genomic_DNA"/>
</dbReference>
<dbReference type="Gene3D" id="3.20.20.70">
    <property type="entry name" value="Aldolase class I"/>
    <property type="match status" value="1"/>
</dbReference>
<comment type="cofactor">
    <cofactor evidence="1">
        <name>FMN</name>
        <dbReference type="ChEBI" id="CHEBI:58210"/>
    </cofactor>
</comment>
<keyword evidence="3" id="KW-0560">Oxidoreductase</keyword>
<gene>
    <name evidence="5" type="ORF">GCM10007890_17960</name>
</gene>
<dbReference type="PANTHER" id="PTHR22893">
    <property type="entry name" value="NADH OXIDOREDUCTASE-RELATED"/>
    <property type="match status" value="1"/>
</dbReference>
<keyword evidence="6" id="KW-1185">Reference proteome</keyword>
<dbReference type="GO" id="GO:0016628">
    <property type="term" value="F:oxidoreductase activity, acting on the CH-CH group of donors, NAD or NADP as acceptor"/>
    <property type="evidence" value="ECO:0007669"/>
    <property type="project" value="UniProtKB-ARBA"/>
</dbReference>
<dbReference type="SUPFAM" id="SSF51395">
    <property type="entry name" value="FMN-linked oxidoreductases"/>
    <property type="match status" value="1"/>
</dbReference>
<comment type="similarity">
    <text evidence="2">Belongs to the NADH:flavin oxidoreductase/NADH oxidase family.</text>
</comment>
<evidence type="ECO:0000259" key="4">
    <source>
        <dbReference type="Pfam" id="PF00724"/>
    </source>
</evidence>
<dbReference type="AlphaFoldDB" id="A0AA37TKQ4"/>
<evidence type="ECO:0000256" key="3">
    <source>
        <dbReference type="ARBA" id="ARBA00023002"/>
    </source>
</evidence>
<dbReference type="CDD" id="cd02933">
    <property type="entry name" value="OYE_like_FMN"/>
    <property type="match status" value="1"/>
</dbReference>
<dbReference type="GO" id="GO:0005829">
    <property type="term" value="C:cytosol"/>
    <property type="evidence" value="ECO:0007669"/>
    <property type="project" value="UniProtKB-ARBA"/>
</dbReference>
<evidence type="ECO:0000256" key="2">
    <source>
        <dbReference type="ARBA" id="ARBA00005979"/>
    </source>
</evidence>
<comment type="caution">
    <text evidence="5">The sequence shown here is derived from an EMBL/GenBank/DDBJ whole genome shotgun (WGS) entry which is preliminary data.</text>
</comment>
<dbReference type="PANTHER" id="PTHR22893:SF91">
    <property type="entry name" value="NADPH DEHYDROGENASE 2-RELATED"/>
    <property type="match status" value="1"/>
</dbReference>
<protein>
    <submittedName>
        <fullName evidence="5">Alkene reductase</fullName>
    </submittedName>
</protein>
<organism evidence="5 6">
    <name type="scientific">Methylobacterium tardum</name>
    <dbReference type="NCBI Taxonomy" id="374432"/>
    <lineage>
        <taxon>Bacteria</taxon>
        <taxon>Pseudomonadati</taxon>
        <taxon>Pseudomonadota</taxon>
        <taxon>Alphaproteobacteria</taxon>
        <taxon>Hyphomicrobiales</taxon>
        <taxon>Methylobacteriaceae</taxon>
        <taxon>Methylobacterium</taxon>
    </lineage>
</organism>
<dbReference type="FunFam" id="3.20.20.70:FF:000059">
    <property type="entry name" value="N-ethylmaleimide reductase, FMN-linked"/>
    <property type="match status" value="1"/>
</dbReference>
<evidence type="ECO:0000256" key="1">
    <source>
        <dbReference type="ARBA" id="ARBA00001917"/>
    </source>
</evidence>
<dbReference type="InterPro" id="IPR045247">
    <property type="entry name" value="Oye-like"/>
</dbReference>
<dbReference type="InterPro" id="IPR001155">
    <property type="entry name" value="OxRdtase_FMN_N"/>
</dbReference>
<dbReference type="RefSeq" id="WP_238194522.1">
    <property type="nucleotide sequence ID" value="NZ_BPQZ01000002.1"/>
</dbReference>
<dbReference type="Proteomes" id="UP001157440">
    <property type="component" value="Unassembled WGS sequence"/>
</dbReference>
<feature type="domain" description="NADH:flavin oxidoreductase/NADH oxidase N-terminal" evidence="4">
    <location>
        <begin position="6"/>
        <end position="339"/>
    </location>
</feature>
<dbReference type="GO" id="GO:0010181">
    <property type="term" value="F:FMN binding"/>
    <property type="evidence" value="ECO:0007669"/>
    <property type="project" value="InterPro"/>
</dbReference>
<name>A0AA37TKQ4_9HYPH</name>
<reference evidence="6" key="1">
    <citation type="journal article" date="2019" name="Int. J. Syst. Evol. Microbiol.">
        <title>The Global Catalogue of Microorganisms (GCM) 10K type strain sequencing project: providing services to taxonomists for standard genome sequencing and annotation.</title>
        <authorList>
            <consortium name="The Broad Institute Genomics Platform"/>
            <consortium name="The Broad Institute Genome Sequencing Center for Infectious Disease"/>
            <person name="Wu L."/>
            <person name="Ma J."/>
        </authorList>
    </citation>
    <scope>NUCLEOTIDE SEQUENCE [LARGE SCALE GENOMIC DNA]</scope>
    <source>
        <strain evidence="6">NBRC 103632</strain>
    </source>
</reference>